<dbReference type="PANTHER" id="PTHR31044">
    <property type="entry name" value="BETA-1,3 GLUCANASE"/>
    <property type="match status" value="1"/>
</dbReference>
<evidence type="ECO:0000256" key="7">
    <source>
        <dbReference type="ARBA" id="ARBA00023180"/>
    </source>
</evidence>
<evidence type="ECO:0000256" key="5">
    <source>
        <dbReference type="ARBA" id="ARBA00023136"/>
    </source>
</evidence>
<dbReference type="GO" id="GO:0098552">
    <property type="term" value="C:side of membrane"/>
    <property type="evidence" value="ECO:0007669"/>
    <property type="project" value="UniProtKB-KW"/>
</dbReference>
<keyword evidence="3" id="KW-0336">GPI-anchor</keyword>
<organism evidence="10 11">
    <name type="scientific">Musa troglodytarum</name>
    <name type="common">fe'i banana</name>
    <dbReference type="NCBI Taxonomy" id="320322"/>
    <lineage>
        <taxon>Eukaryota</taxon>
        <taxon>Viridiplantae</taxon>
        <taxon>Streptophyta</taxon>
        <taxon>Embryophyta</taxon>
        <taxon>Tracheophyta</taxon>
        <taxon>Spermatophyta</taxon>
        <taxon>Magnoliopsida</taxon>
        <taxon>Liliopsida</taxon>
        <taxon>Zingiberales</taxon>
        <taxon>Musaceae</taxon>
        <taxon>Musa</taxon>
    </lineage>
</organism>
<dbReference type="FunFam" id="1.20.58.1040:FF:000001">
    <property type="entry name" value="Glucan endo-1,3-beta-glucosidase 4"/>
    <property type="match status" value="1"/>
</dbReference>
<protein>
    <submittedName>
        <fullName evidence="10">X8 domain</fullName>
    </submittedName>
</protein>
<keyword evidence="11" id="KW-1185">Reference proteome</keyword>
<dbReference type="Pfam" id="PF07983">
    <property type="entry name" value="X8"/>
    <property type="match status" value="1"/>
</dbReference>
<evidence type="ECO:0000256" key="3">
    <source>
        <dbReference type="ARBA" id="ARBA00022622"/>
    </source>
</evidence>
<evidence type="ECO:0000256" key="6">
    <source>
        <dbReference type="ARBA" id="ARBA00023157"/>
    </source>
</evidence>
<proteinExistence type="predicted"/>
<evidence type="ECO:0000256" key="2">
    <source>
        <dbReference type="ARBA" id="ARBA00022475"/>
    </source>
</evidence>
<reference evidence="10" key="1">
    <citation type="submission" date="2022-05" db="EMBL/GenBank/DDBJ databases">
        <title>The Musa troglodytarum L. genome provides insights into the mechanism of non-climacteric behaviour and enrichment of carotenoids.</title>
        <authorList>
            <person name="Wang J."/>
        </authorList>
    </citation>
    <scope>NUCLEOTIDE SEQUENCE</scope>
    <source>
        <tissue evidence="10">Leaf</tissue>
    </source>
</reference>
<keyword evidence="5" id="KW-0472">Membrane</keyword>
<feature type="domain" description="X8" evidence="9">
    <location>
        <begin position="127"/>
        <end position="211"/>
    </location>
</feature>
<evidence type="ECO:0000256" key="4">
    <source>
        <dbReference type="ARBA" id="ARBA00022729"/>
    </source>
</evidence>
<dbReference type="PANTHER" id="PTHR31044:SF28">
    <property type="entry name" value="CARBOHYDRATE-BINDING X8 DOMAIN SUPERFAMILY PROTEIN"/>
    <property type="match status" value="1"/>
</dbReference>
<keyword evidence="3" id="KW-0449">Lipoprotein</keyword>
<name>A0A9E7HZG4_9LILI</name>
<dbReference type="GO" id="GO:0009506">
    <property type="term" value="C:plasmodesma"/>
    <property type="evidence" value="ECO:0007669"/>
    <property type="project" value="UniProtKB-ARBA"/>
</dbReference>
<accession>A0A9E7HZG4</accession>
<dbReference type="OrthoDB" id="417697at2759"/>
<dbReference type="InterPro" id="IPR012946">
    <property type="entry name" value="X8"/>
</dbReference>
<sequence>MELRRVNPGLLSLLLYVTCCFCDRAEARGSEQLDMASQSDPSSLPSYCLYPPFTPSPPSTTPVQSPPLPPPPSSIYNPPPVVVPGPPFYVPGPPFYVPGPPLFLPPVVYPPPRAPPPPAGGGTLPGLWCVANPTVPDPIIQEAMDYACNSGADCDSIQPDGVCFQPDTLLAHASYAFNSYWQRTKVAGGTCDFGGTAILITVDPSELRWLSFQPDVKQDIRAFSMAFPRQSRAVVAGRSISGAMFAMKFWP</sequence>
<keyword evidence="2" id="KW-1003">Cell membrane</keyword>
<comment type="subcellular location">
    <subcellularLocation>
        <location evidence="1">Cell membrane</location>
        <topology evidence="1">Lipid-anchor</topology>
        <topology evidence="1">GPI-anchor</topology>
    </subcellularLocation>
</comment>
<dbReference type="Proteomes" id="UP001055439">
    <property type="component" value="Chromosome 8"/>
</dbReference>
<dbReference type="SMART" id="SM00768">
    <property type="entry name" value="X8"/>
    <property type="match status" value="1"/>
</dbReference>
<evidence type="ECO:0000313" key="11">
    <source>
        <dbReference type="Proteomes" id="UP001055439"/>
    </source>
</evidence>
<dbReference type="AlphaFoldDB" id="A0A9E7HZG4"/>
<evidence type="ECO:0000256" key="1">
    <source>
        <dbReference type="ARBA" id="ARBA00004609"/>
    </source>
</evidence>
<keyword evidence="7" id="KW-0325">Glycoprotein</keyword>
<feature type="signal peptide" evidence="8">
    <location>
        <begin position="1"/>
        <end position="27"/>
    </location>
</feature>
<evidence type="ECO:0000313" key="10">
    <source>
        <dbReference type="EMBL" id="URE39069.1"/>
    </source>
</evidence>
<keyword evidence="6" id="KW-1015">Disulfide bond</keyword>
<evidence type="ECO:0000256" key="8">
    <source>
        <dbReference type="SAM" id="SignalP"/>
    </source>
</evidence>
<keyword evidence="4 8" id="KW-0732">Signal</keyword>
<evidence type="ECO:0000259" key="9">
    <source>
        <dbReference type="SMART" id="SM00768"/>
    </source>
</evidence>
<dbReference type="GO" id="GO:0005886">
    <property type="term" value="C:plasma membrane"/>
    <property type="evidence" value="ECO:0007669"/>
    <property type="project" value="UniProtKB-SubCell"/>
</dbReference>
<dbReference type="Gene3D" id="1.20.58.1040">
    <property type="match status" value="1"/>
</dbReference>
<gene>
    <name evidence="10" type="ORF">MUK42_16211</name>
</gene>
<feature type="chain" id="PRO_5039645595" evidence="8">
    <location>
        <begin position="28"/>
        <end position="251"/>
    </location>
</feature>
<dbReference type="EMBL" id="CP097510">
    <property type="protein sequence ID" value="URE39069.1"/>
    <property type="molecule type" value="Genomic_DNA"/>
</dbReference>
<dbReference type="InterPro" id="IPR044788">
    <property type="entry name" value="X8_dom_prot"/>
</dbReference>